<evidence type="ECO:0000256" key="1">
    <source>
        <dbReference type="ARBA" id="ARBA00023015"/>
    </source>
</evidence>
<name>A0A5C6BG26_9BACT</name>
<feature type="domain" description="RNA polymerase sigma-70 region 2" evidence="4">
    <location>
        <begin position="34"/>
        <end position="98"/>
    </location>
</feature>
<dbReference type="GO" id="GO:0006352">
    <property type="term" value="P:DNA-templated transcription initiation"/>
    <property type="evidence" value="ECO:0007669"/>
    <property type="project" value="InterPro"/>
</dbReference>
<dbReference type="InterPro" id="IPR039425">
    <property type="entry name" value="RNA_pol_sigma-70-like"/>
</dbReference>
<dbReference type="GO" id="GO:0016987">
    <property type="term" value="F:sigma factor activity"/>
    <property type="evidence" value="ECO:0007669"/>
    <property type="project" value="UniProtKB-KW"/>
</dbReference>
<dbReference type="InterPro" id="IPR007627">
    <property type="entry name" value="RNA_pol_sigma70_r2"/>
</dbReference>
<keyword evidence="3" id="KW-0804">Transcription</keyword>
<dbReference type="RefSeq" id="WP_146409673.1">
    <property type="nucleotide sequence ID" value="NZ_SJPU01000004.1"/>
</dbReference>
<proteinExistence type="predicted"/>
<dbReference type="EMBL" id="SJPU01000004">
    <property type="protein sequence ID" value="TWU10256.1"/>
    <property type="molecule type" value="Genomic_DNA"/>
</dbReference>
<dbReference type="Pfam" id="PF04542">
    <property type="entry name" value="Sigma70_r2"/>
    <property type="match status" value="1"/>
</dbReference>
<keyword evidence="1" id="KW-0805">Transcription regulation</keyword>
<dbReference type="InterPro" id="IPR013325">
    <property type="entry name" value="RNA_pol_sigma_r2"/>
</dbReference>
<evidence type="ECO:0000313" key="6">
    <source>
        <dbReference type="Proteomes" id="UP000319908"/>
    </source>
</evidence>
<dbReference type="PANTHER" id="PTHR43133">
    <property type="entry name" value="RNA POLYMERASE ECF-TYPE SIGMA FACTO"/>
    <property type="match status" value="1"/>
</dbReference>
<gene>
    <name evidence="5" type="primary">rpoE_6</name>
    <name evidence="5" type="ORF">Poly21_52270</name>
</gene>
<comment type="caution">
    <text evidence="5">The sequence shown here is derived from an EMBL/GenBank/DDBJ whole genome shotgun (WGS) entry which is preliminary data.</text>
</comment>
<keyword evidence="6" id="KW-1185">Reference proteome</keyword>
<evidence type="ECO:0000256" key="2">
    <source>
        <dbReference type="ARBA" id="ARBA00023082"/>
    </source>
</evidence>
<dbReference type="NCBIfam" id="TIGR02937">
    <property type="entry name" value="sigma70-ECF"/>
    <property type="match status" value="1"/>
</dbReference>
<sequence>MYNPFSEDAAIGDPEDAQLVFQANDGDRSALEKLILRHQAWIYNIAVRMVFEPHDAEEVTQEVLIKVVTRLSTFRGDSQFRTWLYRITTNHVLSMKRRGGEKATLTFSTYADAINGTPDLDLPDPNSVPVEVPLLVEETKVACTTGMLLCLERRQRLIFTLGEIIGVSDTVGSEVMEMTTANFRQCLSRARRDLHQFMNQQCGLVNANNPCRCPRKTRGFIDAGHVDPNNLLFATSHLQRIGDVAQGMARKIDNVADRSFTAIYRDHPFLEPAEQARRLRRFLDLPEVRATLDLD</sequence>
<dbReference type="Gene3D" id="1.10.1740.10">
    <property type="match status" value="1"/>
</dbReference>
<dbReference type="InterPro" id="IPR014284">
    <property type="entry name" value="RNA_pol_sigma-70_dom"/>
</dbReference>
<accession>A0A5C6BG26</accession>
<dbReference type="Proteomes" id="UP000319908">
    <property type="component" value="Unassembled WGS sequence"/>
</dbReference>
<organism evidence="5 6">
    <name type="scientific">Allorhodopirellula heiligendammensis</name>
    <dbReference type="NCBI Taxonomy" id="2714739"/>
    <lineage>
        <taxon>Bacteria</taxon>
        <taxon>Pseudomonadati</taxon>
        <taxon>Planctomycetota</taxon>
        <taxon>Planctomycetia</taxon>
        <taxon>Pirellulales</taxon>
        <taxon>Pirellulaceae</taxon>
        <taxon>Allorhodopirellula</taxon>
    </lineage>
</organism>
<protein>
    <submittedName>
        <fullName evidence="5">ECF RNA polymerase sigma-E factor</fullName>
    </submittedName>
</protein>
<dbReference type="SUPFAM" id="SSF88946">
    <property type="entry name" value="Sigma2 domain of RNA polymerase sigma factors"/>
    <property type="match status" value="1"/>
</dbReference>
<dbReference type="AlphaFoldDB" id="A0A5C6BG26"/>
<dbReference type="OrthoDB" id="9784984at2"/>
<evidence type="ECO:0000259" key="4">
    <source>
        <dbReference type="Pfam" id="PF04542"/>
    </source>
</evidence>
<evidence type="ECO:0000256" key="3">
    <source>
        <dbReference type="ARBA" id="ARBA00023163"/>
    </source>
</evidence>
<reference evidence="5 6" key="1">
    <citation type="journal article" date="2020" name="Antonie Van Leeuwenhoek">
        <title>Rhodopirellula heiligendammensis sp. nov., Rhodopirellula pilleata sp. nov., and Rhodopirellula solitaria sp. nov. isolated from natural or artificial marine surfaces in Northern Germany and California, USA, and emended description of the genus Rhodopirellula.</title>
        <authorList>
            <person name="Kallscheuer N."/>
            <person name="Wiegand S."/>
            <person name="Jogler M."/>
            <person name="Boedeker C."/>
            <person name="Peeters S.H."/>
            <person name="Rast P."/>
            <person name="Heuer A."/>
            <person name="Jetten M.S.M."/>
            <person name="Rohde M."/>
            <person name="Jogler C."/>
        </authorList>
    </citation>
    <scope>NUCLEOTIDE SEQUENCE [LARGE SCALE GENOMIC DNA]</scope>
    <source>
        <strain evidence="5 6">Poly21</strain>
    </source>
</reference>
<evidence type="ECO:0000313" key="5">
    <source>
        <dbReference type="EMBL" id="TWU10256.1"/>
    </source>
</evidence>
<dbReference type="PANTHER" id="PTHR43133:SF51">
    <property type="entry name" value="RNA POLYMERASE SIGMA FACTOR"/>
    <property type="match status" value="1"/>
</dbReference>
<keyword evidence="2" id="KW-0731">Sigma factor</keyword>